<feature type="region of interest" description="Disordered" evidence="8">
    <location>
        <begin position="1025"/>
        <end position="1314"/>
    </location>
</feature>
<feature type="compositionally biased region" description="Low complexity" evidence="8">
    <location>
        <begin position="1152"/>
        <end position="1187"/>
    </location>
</feature>
<comment type="caution">
    <text evidence="11">The sequence shown here is derived from an EMBL/GenBank/DDBJ whole genome shotgun (WGS) entry which is preliminary data.</text>
</comment>
<dbReference type="InterPro" id="IPR040040">
    <property type="entry name" value="ATG11"/>
</dbReference>
<dbReference type="Pfam" id="PF10377">
    <property type="entry name" value="ATG11"/>
    <property type="match status" value="1"/>
</dbReference>
<dbReference type="InterPro" id="IPR045326">
    <property type="entry name" value="ATG17-like_dom"/>
</dbReference>
<dbReference type="GO" id="GO:0015031">
    <property type="term" value="P:protein transport"/>
    <property type="evidence" value="ECO:0007669"/>
    <property type="project" value="UniProtKB-KW"/>
</dbReference>
<dbReference type="InterPro" id="IPR019460">
    <property type="entry name" value="Atg11_C"/>
</dbReference>
<dbReference type="Proteomes" id="UP000813824">
    <property type="component" value="Unassembled WGS sequence"/>
</dbReference>
<dbReference type="Pfam" id="PF04108">
    <property type="entry name" value="ATG17_like"/>
    <property type="match status" value="1"/>
</dbReference>
<keyword evidence="5 7" id="KW-0175">Coiled coil</keyword>
<dbReference type="GO" id="GO:0000422">
    <property type="term" value="P:autophagy of mitochondrion"/>
    <property type="evidence" value="ECO:0007669"/>
    <property type="project" value="TreeGrafter"/>
</dbReference>
<evidence type="ECO:0000256" key="3">
    <source>
        <dbReference type="ARBA" id="ARBA00022927"/>
    </source>
</evidence>
<evidence type="ECO:0000259" key="9">
    <source>
        <dbReference type="Pfam" id="PF04108"/>
    </source>
</evidence>
<dbReference type="GO" id="GO:0005774">
    <property type="term" value="C:vacuolar membrane"/>
    <property type="evidence" value="ECO:0007669"/>
    <property type="project" value="UniProtKB-SubCell"/>
</dbReference>
<evidence type="ECO:0000256" key="2">
    <source>
        <dbReference type="ARBA" id="ARBA00022448"/>
    </source>
</evidence>
<name>A0A8K0XSJ5_9AGAR</name>
<feature type="domain" description="Autophagy protein ATG17-like" evidence="9">
    <location>
        <begin position="110"/>
        <end position="421"/>
    </location>
</feature>
<dbReference type="GO" id="GO:0034727">
    <property type="term" value="P:piecemeal microautophagy of the nucleus"/>
    <property type="evidence" value="ECO:0007669"/>
    <property type="project" value="TreeGrafter"/>
</dbReference>
<evidence type="ECO:0000256" key="1">
    <source>
        <dbReference type="ARBA" id="ARBA00009729"/>
    </source>
</evidence>
<evidence type="ECO:0000259" key="10">
    <source>
        <dbReference type="Pfam" id="PF10377"/>
    </source>
</evidence>
<feature type="compositionally biased region" description="Polar residues" evidence="8">
    <location>
        <begin position="1086"/>
        <end position="1095"/>
    </location>
</feature>
<dbReference type="PANTHER" id="PTHR13222">
    <property type="entry name" value="RB1-INDUCIBLE COILED-COIL"/>
    <property type="match status" value="1"/>
</dbReference>
<dbReference type="GO" id="GO:0000045">
    <property type="term" value="P:autophagosome assembly"/>
    <property type="evidence" value="ECO:0007669"/>
    <property type="project" value="UniProtKB-UniRule"/>
</dbReference>
<feature type="coiled-coil region" evidence="7">
    <location>
        <begin position="767"/>
        <end position="794"/>
    </location>
</feature>
<dbReference type="PANTHER" id="PTHR13222:SF1">
    <property type="entry name" value="RB1-INDUCIBLE COILED-COIL PROTEIN 1"/>
    <property type="match status" value="1"/>
</dbReference>
<comment type="function">
    <text evidence="6">Involved in cytoplasm to vacuole transport (Cvt), pexophagy, mitophagy and nucleophagy. Recruits mitochondria for their selective degradation via autophagy (mitophagy) during starvation. Works as scaffold proteins that recruit ATG proteins to the pre-autophagosome (PAS), the site of vesicle/autophagosome formation. Required for the Cvt vesicles completion.</text>
</comment>
<gene>
    <name evidence="11" type="ORF">BXZ70DRAFT_928069</name>
</gene>
<dbReference type="GO" id="GO:0019901">
    <property type="term" value="F:protein kinase binding"/>
    <property type="evidence" value="ECO:0007669"/>
    <property type="project" value="TreeGrafter"/>
</dbReference>
<evidence type="ECO:0000256" key="4">
    <source>
        <dbReference type="ARBA" id="ARBA00023006"/>
    </source>
</evidence>
<dbReference type="EMBL" id="JAEVFJ010000008">
    <property type="protein sequence ID" value="KAH8103090.1"/>
    <property type="molecule type" value="Genomic_DNA"/>
</dbReference>
<feature type="domain" description="Autophagy-related protein 11 C-terminal" evidence="10">
    <location>
        <begin position="905"/>
        <end position="1020"/>
    </location>
</feature>
<feature type="compositionally biased region" description="Low complexity" evidence="8">
    <location>
        <begin position="1194"/>
        <end position="1208"/>
    </location>
</feature>
<comment type="similarity">
    <text evidence="1 6">Belongs to the ATG11 family.</text>
</comment>
<protein>
    <recommendedName>
        <fullName evidence="6">Autophagy-related protein 11</fullName>
    </recommendedName>
</protein>
<feature type="coiled-coil region" evidence="7">
    <location>
        <begin position="626"/>
        <end position="719"/>
    </location>
</feature>
<evidence type="ECO:0000313" key="11">
    <source>
        <dbReference type="EMBL" id="KAH8103090.1"/>
    </source>
</evidence>
<keyword evidence="3 6" id="KW-0653">Protein transport</keyword>
<organism evidence="11 12">
    <name type="scientific">Cristinia sonorae</name>
    <dbReference type="NCBI Taxonomy" id="1940300"/>
    <lineage>
        <taxon>Eukaryota</taxon>
        <taxon>Fungi</taxon>
        <taxon>Dikarya</taxon>
        <taxon>Basidiomycota</taxon>
        <taxon>Agaricomycotina</taxon>
        <taxon>Agaricomycetes</taxon>
        <taxon>Agaricomycetidae</taxon>
        <taxon>Agaricales</taxon>
        <taxon>Pleurotineae</taxon>
        <taxon>Stephanosporaceae</taxon>
        <taxon>Cristinia</taxon>
    </lineage>
</organism>
<keyword evidence="6" id="KW-0472">Membrane</keyword>
<feature type="compositionally biased region" description="Pro residues" evidence="8">
    <location>
        <begin position="1119"/>
        <end position="1128"/>
    </location>
</feature>
<sequence length="1314" mass="145623">MLQVCRAEDGEVFQVNASLWDIEQTGNLGIFLQNETGVAADCVLAYLADGRRLHDENLRELAGAQDQTIYVFNKAYLDLDMSEVLERVRVHATLQPPVEEPPLARPPQIATSYLRTAQIHVDELDRTLRSLRYQNEALRIASSALDLHVLAIADAFDGIAAGAEHELQRQSALLAGVDADLEIASRVTIHREFLSEAYKRAMDEGQKARTLGDYVSQPKMRQVAEACRKSHMDLKERFLGVKESMDSLRKGADEVRLVVADTSLLEDAERCGQHCEEAARKLSGLVATIEKSNTDFNGALSDIRHTESAVRDELEQIIRIKNSFTEQSISALRQISVLNNYVVELPVALTSLQNSLRAKTSFSHIQRLHNMLYAYGATVVEVVRRKEFASFFSHRSHSILEVMSKFSAAERKRRQLYRGEVHGQLPFEPKGLDDQVPSIDFTPMRVPEAPYSLERSDVDTLMQVFDDLEHFATHSGDPAALSSVQEARTGLEKLIGKMDALESGFDRIAERSILSSSKILSNRRRSIETDDYVYAELEAQLVQVRQAKEEQEASFARDRHALEAEISQLRNLLEDGESARDHLERDLRSVRAHLESETTSRHILELRNTELVADCATHRSELATALAEATERTKEAEILRQELARARADFEDVKALEARNADNISKLLEEQAKALRRLDEARARGEDLESQIRDARTESDEVKRALAEAGREKDRLLRAQASEHDRLLRDHIAEADGDRAVLEHQYLEMKAAQEGMQQELKSARVAADTANADAVGLREELQRIEHELREAHHIERVLREDLRAGRASQSDFELRLENSSRLVAQILDVALSFRESHVKALTATQAMTAHPPSSKATGSSSMSDSTFGMRRSVVNHLEEPSPIDPSDPAAALEILRTFDHDQFMEAINKAGSTIRKWQKQCKEYRERAKGKISFRNFAKGDLALFLPTRNSISKPWAAFNVSFPHYFLQATGHLADQLKTREWIVARITSLTERVVDFKDESSNPYGLGDGVKYYMLEVEDWTQPAHPSKRRISHRKATSSDMPTPATEVIPETPSGPPDAEVEESFTVTRPPTSRLFPSPPRPGSSPNAPSSLSRLLAQAENSAEVASPISIKSPFPSTSPPAPPSPMRSGSTSTPQDGKLNAPSISGTLRPGSRSSRQSTSSKFSSARIPFAGSAGTGKATATTALSEELMPTSPSSGGSTQSPASRGSTNPSPQGSPTEGMSTIMSHRRRTTSHQLPRTSPLSTGVTTSGHVVERSDSSTIIPTARSRLASIASGWGVSFARRKVTPEAPPSRRSGESVRDPFNTESDLDR</sequence>
<evidence type="ECO:0000256" key="7">
    <source>
        <dbReference type="SAM" id="Coils"/>
    </source>
</evidence>
<comment type="subcellular location">
    <subcellularLocation>
        <location evidence="6">Preautophagosomal structure membrane</location>
        <topology evidence="6">Peripheral membrane protein</topology>
    </subcellularLocation>
    <subcellularLocation>
        <location evidence="6">Vacuole membrane</location>
        <topology evidence="6">Peripheral membrane protein</topology>
    </subcellularLocation>
    <text evidence="6">During pexophagy, accumulates in the vacuolar membrane region, where the peroxisomes contact the vacuole.</text>
</comment>
<keyword evidence="6" id="KW-0926">Vacuole</keyword>
<keyword evidence="2 6" id="KW-0813">Transport</keyword>
<dbReference type="GO" id="GO:0034517">
    <property type="term" value="P:ribophagy"/>
    <property type="evidence" value="ECO:0007669"/>
    <property type="project" value="TreeGrafter"/>
</dbReference>
<dbReference type="GO" id="GO:0061709">
    <property type="term" value="P:reticulophagy"/>
    <property type="evidence" value="ECO:0007669"/>
    <property type="project" value="TreeGrafter"/>
</dbReference>
<feature type="coiled-coil region" evidence="7">
    <location>
        <begin position="534"/>
        <end position="586"/>
    </location>
</feature>
<dbReference type="GO" id="GO:0034045">
    <property type="term" value="C:phagophore assembly site membrane"/>
    <property type="evidence" value="ECO:0007669"/>
    <property type="project" value="UniProtKB-SubCell"/>
</dbReference>
<evidence type="ECO:0000256" key="5">
    <source>
        <dbReference type="ARBA" id="ARBA00023054"/>
    </source>
</evidence>
<proteinExistence type="inferred from homology"/>
<dbReference type="OrthoDB" id="447953at2759"/>
<feature type="compositionally biased region" description="Basic residues" evidence="8">
    <location>
        <begin position="1028"/>
        <end position="1038"/>
    </location>
</feature>
<reference evidence="11" key="1">
    <citation type="journal article" date="2021" name="New Phytol.">
        <title>Evolutionary innovations through gain and loss of genes in the ectomycorrhizal Boletales.</title>
        <authorList>
            <person name="Wu G."/>
            <person name="Miyauchi S."/>
            <person name="Morin E."/>
            <person name="Kuo A."/>
            <person name="Drula E."/>
            <person name="Varga T."/>
            <person name="Kohler A."/>
            <person name="Feng B."/>
            <person name="Cao Y."/>
            <person name="Lipzen A."/>
            <person name="Daum C."/>
            <person name="Hundley H."/>
            <person name="Pangilinan J."/>
            <person name="Johnson J."/>
            <person name="Barry K."/>
            <person name="LaButti K."/>
            <person name="Ng V."/>
            <person name="Ahrendt S."/>
            <person name="Min B."/>
            <person name="Choi I.G."/>
            <person name="Park H."/>
            <person name="Plett J.M."/>
            <person name="Magnuson J."/>
            <person name="Spatafora J.W."/>
            <person name="Nagy L.G."/>
            <person name="Henrissat B."/>
            <person name="Grigoriev I.V."/>
            <person name="Yang Z.L."/>
            <person name="Xu J."/>
            <person name="Martin F.M."/>
        </authorList>
    </citation>
    <scope>NUCLEOTIDE SEQUENCE</scope>
    <source>
        <strain evidence="11">KKN 215</strain>
    </source>
</reference>
<feature type="compositionally biased region" description="Polar residues" evidence="8">
    <location>
        <begin position="854"/>
        <end position="866"/>
    </location>
</feature>
<dbReference type="GO" id="GO:1990316">
    <property type="term" value="C:Atg1/ULK1 kinase complex"/>
    <property type="evidence" value="ECO:0007669"/>
    <property type="project" value="TreeGrafter"/>
</dbReference>
<keyword evidence="12" id="KW-1185">Reference proteome</keyword>
<dbReference type="GO" id="GO:0060090">
    <property type="term" value="F:molecular adaptor activity"/>
    <property type="evidence" value="ECO:0007669"/>
    <property type="project" value="TreeGrafter"/>
</dbReference>
<dbReference type="GO" id="GO:1903599">
    <property type="term" value="P:positive regulation of autophagy of mitochondrion"/>
    <property type="evidence" value="ECO:0007669"/>
    <property type="project" value="UniProtKB-UniRule"/>
</dbReference>
<keyword evidence="4 6" id="KW-0072">Autophagy</keyword>
<feature type="compositionally biased region" description="Polar residues" evidence="8">
    <location>
        <begin position="1236"/>
        <end position="1253"/>
    </location>
</feature>
<evidence type="ECO:0000256" key="6">
    <source>
        <dbReference type="RuleBase" id="RU367075"/>
    </source>
</evidence>
<evidence type="ECO:0000313" key="12">
    <source>
        <dbReference type="Proteomes" id="UP000813824"/>
    </source>
</evidence>
<feature type="compositionally biased region" description="Polar residues" evidence="8">
    <location>
        <begin position="1209"/>
        <end position="1228"/>
    </location>
</feature>
<evidence type="ECO:0000256" key="8">
    <source>
        <dbReference type="SAM" id="MobiDB-lite"/>
    </source>
</evidence>
<accession>A0A8K0XSJ5</accession>
<comment type="subunit">
    <text evidence="6">Homodimer.</text>
</comment>
<feature type="region of interest" description="Disordered" evidence="8">
    <location>
        <begin position="846"/>
        <end position="866"/>
    </location>
</feature>